<dbReference type="GO" id="GO:0000155">
    <property type="term" value="F:phosphorelay sensor kinase activity"/>
    <property type="evidence" value="ECO:0007669"/>
    <property type="project" value="InterPro"/>
</dbReference>
<dbReference type="Proteomes" id="UP001153069">
    <property type="component" value="Unassembled WGS sequence"/>
</dbReference>
<dbReference type="SMART" id="SM00448">
    <property type="entry name" value="REC"/>
    <property type="match status" value="1"/>
</dbReference>
<evidence type="ECO:0000256" key="3">
    <source>
        <dbReference type="ARBA" id="ARBA00022553"/>
    </source>
</evidence>
<dbReference type="Pfam" id="PF00072">
    <property type="entry name" value="Response_reg"/>
    <property type="match status" value="1"/>
</dbReference>
<dbReference type="Pfam" id="PF02518">
    <property type="entry name" value="HATPase_c"/>
    <property type="match status" value="1"/>
</dbReference>
<protein>
    <recommendedName>
        <fullName evidence="2">histidine kinase</fullName>
        <ecNumber evidence="2">2.7.13.3</ecNumber>
    </recommendedName>
</protein>
<evidence type="ECO:0000256" key="1">
    <source>
        <dbReference type="ARBA" id="ARBA00000085"/>
    </source>
</evidence>
<evidence type="ECO:0000256" key="8">
    <source>
        <dbReference type="SAM" id="Phobius"/>
    </source>
</evidence>
<reference evidence="11" key="1">
    <citation type="submission" date="2020-06" db="EMBL/GenBank/DDBJ databases">
        <authorList>
            <consortium name="Plant Systems Biology data submission"/>
        </authorList>
    </citation>
    <scope>NUCLEOTIDE SEQUENCE</scope>
    <source>
        <strain evidence="11">D6</strain>
    </source>
</reference>
<keyword evidence="8" id="KW-1133">Transmembrane helix</keyword>
<feature type="compositionally biased region" description="Low complexity" evidence="7">
    <location>
        <begin position="772"/>
        <end position="782"/>
    </location>
</feature>
<dbReference type="Gene3D" id="3.30.565.10">
    <property type="entry name" value="Histidine kinase-like ATPase, C-terminal domain"/>
    <property type="match status" value="1"/>
</dbReference>
<dbReference type="InterPro" id="IPR005467">
    <property type="entry name" value="His_kinase_dom"/>
</dbReference>
<dbReference type="SUPFAM" id="SSF47384">
    <property type="entry name" value="Homodimeric domain of signal transducing histidine kinase"/>
    <property type="match status" value="1"/>
</dbReference>
<evidence type="ECO:0000313" key="12">
    <source>
        <dbReference type="Proteomes" id="UP001153069"/>
    </source>
</evidence>
<feature type="compositionally biased region" description="Low complexity" evidence="7">
    <location>
        <begin position="1"/>
        <end position="20"/>
    </location>
</feature>
<feature type="modified residue" description="4-aspartylphosphate" evidence="6">
    <location>
        <position position="880"/>
    </location>
</feature>
<feature type="compositionally biased region" description="Polar residues" evidence="7">
    <location>
        <begin position="758"/>
        <end position="771"/>
    </location>
</feature>
<feature type="transmembrane region" description="Helical" evidence="8">
    <location>
        <begin position="454"/>
        <end position="478"/>
    </location>
</feature>
<keyword evidence="4" id="KW-0808">Transferase</keyword>
<dbReference type="SUPFAM" id="SSF52172">
    <property type="entry name" value="CheY-like"/>
    <property type="match status" value="1"/>
</dbReference>
<sequence length="957" mass="106281">MPITSASSSKGPSPSMRSESGSAKSNGRSDLDHSILEAASIAQTETRTIQILRCAVMVVLVMTTILVSTGIFKYTRNQEEEKFISNFEDNAVQVIESFHQLVERHLGAAAWMSTEITSFALQANQTFPNVTVPDFAQLGSHFRSVSGSHVVHYMPLVSNDHREGWEEYAMDHRFHIDEAFQQDKKHRTTQDEAFGRQRNLQQQPGGAKLNMTVLDEESGYHPKIWRNGGIVAPGDEPEGSGPFIPLWQRSPIDGARQRVLNMNFAQTKALKAGLIESMVKEKKAVLNSAAVPIPEIRERLEANLRLSQFRHNIEEYVDGLSTFLAYPVFDSFDEDKREVAGVLATNIYWKILFTNLLPSLSQGVICQVENSFNQTFAYQVDGDVATFLGMGEHHGSKKYADLGMSTDVSQYLHMRASPQNRAYSTIPLSSDANYVLRVYPSKNMEEQYITNEPILYTVVAICCFAFVSILFLAFSCVVERRQHIMIEKVLENAHKATTAERELNEFLSHEVRNPLSAAISACSFITTAVNEPNPMSTPESTELVREDIEVVNSSLHFINDFLRSMLDIHRATGNQLKITKSPTDLLRDVLEPVSAILYKRVANFEVIVSCPENLFVLTDSIRLKQVVLNLARNSSKFVERGFIRLRAEILKNNQVQLYVEDSGPGVPLEKRDNLFQKYQPSLDLLHQGTGLGLSLSQKLMTSMGGSLWLDNSFDSGVEGQPGACFVIQLNSPPLKIESLVMTDCESEPSNDVVAAECNRSSGSTVDATNQKSTDSAAAASTSGPSDNATIGQQGSNTTNDISAEPPPRPLSVEPVSPQATELPTELQVLFVDDDSMVRKLFVRAIRRVQPSWSIQEASSGEAALRLCESLERQPDLIFMDQYMASTEKQLLGTETVQAMRSKGVQSIICGLSANDIRNHFINAGADEFQLKPIPCKVDELRTLLIRILETRPLSELA</sequence>
<feature type="domain" description="Histidine kinase" evidence="9">
    <location>
        <begin position="506"/>
        <end position="733"/>
    </location>
</feature>
<evidence type="ECO:0000256" key="4">
    <source>
        <dbReference type="ARBA" id="ARBA00022679"/>
    </source>
</evidence>
<dbReference type="CDD" id="cd00082">
    <property type="entry name" value="HisKA"/>
    <property type="match status" value="1"/>
</dbReference>
<evidence type="ECO:0000256" key="2">
    <source>
        <dbReference type="ARBA" id="ARBA00012438"/>
    </source>
</evidence>
<keyword evidence="12" id="KW-1185">Reference proteome</keyword>
<dbReference type="InterPro" id="IPR011006">
    <property type="entry name" value="CheY-like_superfamily"/>
</dbReference>
<feature type="domain" description="Response regulatory" evidence="10">
    <location>
        <begin position="827"/>
        <end position="946"/>
    </location>
</feature>
<gene>
    <name evidence="11" type="ORF">SEMRO_1904_G304570.1</name>
</gene>
<dbReference type="InterPro" id="IPR036097">
    <property type="entry name" value="HisK_dim/P_sf"/>
</dbReference>
<dbReference type="InterPro" id="IPR001789">
    <property type="entry name" value="Sig_transdc_resp-reg_receiver"/>
</dbReference>
<dbReference type="PANTHER" id="PTHR43047">
    <property type="entry name" value="TWO-COMPONENT HISTIDINE PROTEIN KINASE"/>
    <property type="match status" value="1"/>
</dbReference>
<comment type="catalytic activity">
    <reaction evidence="1">
        <text>ATP + protein L-histidine = ADP + protein N-phospho-L-histidine.</text>
        <dbReference type="EC" id="2.7.13.3"/>
    </reaction>
</comment>
<dbReference type="InterPro" id="IPR004358">
    <property type="entry name" value="Sig_transdc_His_kin-like_C"/>
</dbReference>
<feature type="compositionally biased region" description="Polar residues" evidence="7">
    <location>
        <begin position="783"/>
        <end position="801"/>
    </location>
</feature>
<feature type="region of interest" description="Disordered" evidence="7">
    <location>
        <begin position="757"/>
        <end position="817"/>
    </location>
</feature>
<accession>A0A9N8ERQ2</accession>
<keyword evidence="8" id="KW-0472">Membrane</keyword>
<feature type="transmembrane region" description="Helical" evidence="8">
    <location>
        <begin position="51"/>
        <end position="72"/>
    </location>
</feature>
<dbReference type="InterPro" id="IPR003661">
    <property type="entry name" value="HisK_dim/P_dom"/>
</dbReference>
<feature type="region of interest" description="Disordered" evidence="7">
    <location>
        <begin position="1"/>
        <end position="29"/>
    </location>
</feature>
<evidence type="ECO:0000256" key="7">
    <source>
        <dbReference type="SAM" id="MobiDB-lite"/>
    </source>
</evidence>
<dbReference type="EMBL" id="CAICTM010001902">
    <property type="protein sequence ID" value="CAB9526882.1"/>
    <property type="molecule type" value="Genomic_DNA"/>
</dbReference>
<keyword evidence="5" id="KW-0418">Kinase</keyword>
<dbReference type="InterPro" id="IPR036890">
    <property type="entry name" value="HATPase_C_sf"/>
</dbReference>
<evidence type="ECO:0000259" key="10">
    <source>
        <dbReference type="PROSITE" id="PS50110"/>
    </source>
</evidence>
<dbReference type="OrthoDB" id="42472at2759"/>
<dbReference type="SUPFAM" id="SSF55874">
    <property type="entry name" value="ATPase domain of HSP90 chaperone/DNA topoisomerase II/histidine kinase"/>
    <property type="match status" value="1"/>
</dbReference>
<dbReference type="Gene3D" id="1.10.287.130">
    <property type="match status" value="1"/>
</dbReference>
<evidence type="ECO:0000259" key="9">
    <source>
        <dbReference type="PROSITE" id="PS50109"/>
    </source>
</evidence>
<dbReference type="PROSITE" id="PS50110">
    <property type="entry name" value="RESPONSE_REGULATORY"/>
    <property type="match status" value="1"/>
</dbReference>
<dbReference type="InterPro" id="IPR003594">
    <property type="entry name" value="HATPase_dom"/>
</dbReference>
<keyword evidence="3 6" id="KW-0597">Phosphoprotein</keyword>
<keyword evidence="8" id="KW-0812">Transmembrane</keyword>
<evidence type="ECO:0000256" key="6">
    <source>
        <dbReference type="PROSITE-ProRule" id="PRU00169"/>
    </source>
</evidence>
<evidence type="ECO:0000313" key="11">
    <source>
        <dbReference type="EMBL" id="CAB9526882.1"/>
    </source>
</evidence>
<dbReference type="Gene3D" id="3.40.50.2300">
    <property type="match status" value="1"/>
</dbReference>
<dbReference type="PRINTS" id="PR00344">
    <property type="entry name" value="BCTRLSENSOR"/>
</dbReference>
<dbReference type="SMART" id="SM00387">
    <property type="entry name" value="HATPase_c"/>
    <property type="match status" value="1"/>
</dbReference>
<dbReference type="PROSITE" id="PS50109">
    <property type="entry name" value="HIS_KIN"/>
    <property type="match status" value="1"/>
</dbReference>
<proteinExistence type="predicted"/>
<evidence type="ECO:0000256" key="5">
    <source>
        <dbReference type="ARBA" id="ARBA00022777"/>
    </source>
</evidence>
<dbReference type="EC" id="2.7.13.3" evidence="2"/>
<dbReference type="AlphaFoldDB" id="A0A9N8ERQ2"/>
<comment type="caution">
    <text evidence="11">The sequence shown here is derived from an EMBL/GenBank/DDBJ whole genome shotgun (WGS) entry which is preliminary data.</text>
</comment>
<organism evidence="11 12">
    <name type="scientific">Seminavis robusta</name>
    <dbReference type="NCBI Taxonomy" id="568900"/>
    <lineage>
        <taxon>Eukaryota</taxon>
        <taxon>Sar</taxon>
        <taxon>Stramenopiles</taxon>
        <taxon>Ochrophyta</taxon>
        <taxon>Bacillariophyta</taxon>
        <taxon>Bacillariophyceae</taxon>
        <taxon>Bacillariophycidae</taxon>
        <taxon>Naviculales</taxon>
        <taxon>Naviculaceae</taxon>
        <taxon>Seminavis</taxon>
    </lineage>
</organism>
<name>A0A9N8ERQ2_9STRA</name>